<keyword evidence="1" id="KW-0812">Transmembrane</keyword>
<feature type="transmembrane region" description="Helical" evidence="1">
    <location>
        <begin position="258"/>
        <end position="278"/>
    </location>
</feature>
<keyword evidence="1" id="KW-1133">Transmembrane helix</keyword>
<feature type="transmembrane region" description="Helical" evidence="1">
    <location>
        <begin position="65"/>
        <end position="85"/>
    </location>
</feature>
<sequence length="284" mass="30356">MNTKKQTVFVLSMGIVGVVFSIAMFGVLMAIALPLYINIPLTPEERASYEQMGESLKIFADHGDLLFIPLLLMALVFLVLLLRVLSPGLTLKVKGRVPLAKAIIGFLALFAFMFGAAAMLVALNSAGQGLRVDKALWSVVFFAVAWLLAGEYGWSGELDTWGFGQGTGRRAEIRAGIVLGAASGLVVVMLTWLVAWAFMKYFVLVSEVLDGSGETSFKGTVLLFKGMLFFGALSLATFAAAVAALAPVAMPRKARLKALVMPVALAALMCGVIGYVYLDAATRF</sequence>
<keyword evidence="1" id="KW-0472">Membrane</keyword>
<accession>A0A0F8WSF6</accession>
<organism evidence="2">
    <name type="scientific">marine sediment metagenome</name>
    <dbReference type="NCBI Taxonomy" id="412755"/>
    <lineage>
        <taxon>unclassified sequences</taxon>
        <taxon>metagenomes</taxon>
        <taxon>ecological metagenomes</taxon>
    </lineage>
</organism>
<feature type="non-terminal residue" evidence="2">
    <location>
        <position position="284"/>
    </location>
</feature>
<evidence type="ECO:0000313" key="2">
    <source>
        <dbReference type="EMBL" id="KKK51280.1"/>
    </source>
</evidence>
<dbReference type="EMBL" id="LAZR01067587">
    <property type="protein sequence ID" value="KKK51280.1"/>
    <property type="molecule type" value="Genomic_DNA"/>
</dbReference>
<feature type="transmembrane region" description="Helical" evidence="1">
    <location>
        <begin position="7"/>
        <end position="37"/>
    </location>
</feature>
<reference evidence="2" key="1">
    <citation type="journal article" date="2015" name="Nature">
        <title>Complex archaea that bridge the gap between prokaryotes and eukaryotes.</title>
        <authorList>
            <person name="Spang A."/>
            <person name="Saw J.H."/>
            <person name="Jorgensen S.L."/>
            <person name="Zaremba-Niedzwiedzka K."/>
            <person name="Martijn J."/>
            <person name="Lind A.E."/>
            <person name="van Eijk R."/>
            <person name="Schleper C."/>
            <person name="Guy L."/>
            <person name="Ettema T.J."/>
        </authorList>
    </citation>
    <scope>NUCLEOTIDE SEQUENCE</scope>
</reference>
<dbReference type="AlphaFoldDB" id="A0A0F8WSF6"/>
<protein>
    <submittedName>
        <fullName evidence="2">Uncharacterized protein</fullName>
    </submittedName>
</protein>
<gene>
    <name evidence="2" type="ORF">LCGC14_3116530</name>
</gene>
<feature type="transmembrane region" description="Helical" evidence="1">
    <location>
        <begin position="97"/>
        <end position="123"/>
    </location>
</feature>
<name>A0A0F8WSF6_9ZZZZ</name>
<feature type="transmembrane region" description="Helical" evidence="1">
    <location>
        <begin position="135"/>
        <end position="154"/>
    </location>
</feature>
<proteinExistence type="predicted"/>
<feature type="transmembrane region" description="Helical" evidence="1">
    <location>
        <begin position="219"/>
        <end position="246"/>
    </location>
</feature>
<evidence type="ECO:0000256" key="1">
    <source>
        <dbReference type="SAM" id="Phobius"/>
    </source>
</evidence>
<comment type="caution">
    <text evidence="2">The sequence shown here is derived from an EMBL/GenBank/DDBJ whole genome shotgun (WGS) entry which is preliminary data.</text>
</comment>
<feature type="transmembrane region" description="Helical" evidence="1">
    <location>
        <begin position="175"/>
        <end position="199"/>
    </location>
</feature>